<dbReference type="EMBL" id="VTEG01000002">
    <property type="protein sequence ID" value="TYS00551.1"/>
    <property type="molecule type" value="Genomic_DNA"/>
</dbReference>
<accession>A0A5D4MHR9</accession>
<gene>
    <name evidence="1" type="ORF">FZC84_03380</name>
</gene>
<evidence type="ECO:0000313" key="1">
    <source>
        <dbReference type="EMBL" id="TYS00551.1"/>
    </source>
</evidence>
<reference evidence="1 2" key="1">
    <citation type="submission" date="2019-08" db="EMBL/GenBank/DDBJ databases">
        <title>Bacillus genomes from the desert of Cuatro Cienegas, Coahuila.</title>
        <authorList>
            <person name="Olmedo-Alvarez G."/>
        </authorList>
    </citation>
    <scope>NUCLEOTIDE SEQUENCE [LARGE SCALE GENOMIC DNA]</scope>
    <source>
        <strain evidence="1 2">CH128b_4D</strain>
    </source>
</reference>
<evidence type="ECO:0000313" key="2">
    <source>
        <dbReference type="Proteomes" id="UP000325182"/>
    </source>
</evidence>
<organism evidence="1 2">
    <name type="scientific">Rossellomorea vietnamensis</name>
    <dbReference type="NCBI Taxonomy" id="218284"/>
    <lineage>
        <taxon>Bacteria</taxon>
        <taxon>Bacillati</taxon>
        <taxon>Bacillota</taxon>
        <taxon>Bacilli</taxon>
        <taxon>Bacillales</taxon>
        <taxon>Bacillaceae</taxon>
        <taxon>Rossellomorea</taxon>
    </lineage>
</organism>
<dbReference type="Proteomes" id="UP000325182">
    <property type="component" value="Unassembled WGS sequence"/>
</dbReference>
<comment type="caution">
    <text evidence="1">The sequence shown here is derived from an EMBL/GenBank/DDBJ whole genome shotgun (WGS) entry which is preliminary data.</text>
</comment>
<protein>
    <submittedName>
        <fullName evidence="1">Uncharacterized protein</fullName>
    </submittedName>
</protein>
<sequence>MLEGCVTLKKIIAALLMVLTVSLLTGCLYPQEQLQKNQLPYDDQIAAVQSAVEKYQSENGGILPIKTKDQDTPIYIKYPIEFNKLKGQYLSEVPGNAYENGGIFQYVLIDVEEKPTVKIFDLRIAEKIREINIRIRSAGYPPFKESIADNVYTLDYSQIGYDEEPFVVSPYSKQNLPLLISGSGEIFVDYRNDLTRKLQDQEYKLEEGEDIRSILTEDSAFVPAYSPAYTINEKNEPVFMTK</sequence>
<proteinExistence type="predicted"/>
<name>A0A5D4MHR9_9BACI</name>
<dbReference type="AlphaFoldDB" id="A0A5D4MHR9"/>